<evidence type="ECO:0000313" key="1">
    <source>
        <dbReference type="EMBL" id="RHH11822.1"/>
    </source>
</evidence>
<sequence>MSFPHLDNTFHSVSLWHISRRVTPSRPDGVTLLCLSLPVFARKSVNSPCLYCPGKGGIRSLLPNFLLFALLLRLYVLVNSFLLHLFVNDLPHMSIFMFINTLQTLEITSSFTITENSFLRTFAPLTTKINLFIYVY</sequence>
<comment type="caution">
    <text evidence="1">The sequence shown here is derived from an EMBL/GenBank/DDBJ whole genome shotgun (WGS) entry which is preliminary data.</text>
</comment>
<dbReference type="EMBL" id="QRJE01000014">
    <property type="protein sequence ID" value="RHH11822.1"/>
    <property type="molecule type" value="Genomic_DNA"/>
</dbReference>
<evidence type="ECO:0000313" key="2">
    <source>
        <dbReference type="Proteomes" id="UP000266644"/>
    </source>
</evidence>
<gene>
    <name evidence="1" type="ORF">DW228_10050</name>
</gene>
<proteinExistence type="predicted"/>
<dbReference type="Proteomes" id="UP000266644">
    <property type="component" value="Unassembled WGS sequence"/>
</dbReference>
<name>A0A396BX02_BACFG</name>
<organism evidence="1 2">
    <name type="scientific">Bacteroides fragilis</name>
    <dbReference type="NCBI Taxonomy" id="817"/>
    <lineage>
        <taxon>Bacteria</taxon>
        <taxon>Pseudomonadati</taxon>
        <taxon>Bacteroidota</taxon>
        <taxon>Bacteroidia</taxon>
        <taxon>Bacteroidales</taxon>
        <taxon>Bacteroidaceae</taxon>
        <taxon>Bacteroides</taxon>
    </lineage>
</organism>
<reference evidence="1 2" key="1">
    <citation type="submission" date="2018-08" db="EMBL/GenBank/DDBJ databases">
        <title>A genome reference for cultivated species of the human gut microbiota.</title>
        <authorList>
            <person name="Zou Y."/>
            <person name="Xue W."/>
            <person name="Luo G."/>
        </authorList>
    </citation>
    <scope>NUCLEOTIDE SEQUENCE [LARGE SCALE GENOMIC DNA]</scope>
    <source>
        <strain evidence="1 2">AM18-6</strain>
    </source>
</reference>
<accession>A0A396BX02</accession>
<protein>
    <submittedName>
        <fullName evidence="1">Uncharacterized protein</fullName>
    </submittedName>
</protein>
<dbReference type="AlphaFoldDB" id="A0A396BX02"/>